<evidence type="ECO:0000313" key="4">
    <source>
        <dbReference type="Proteomes" id="UP001165136"/>
    </source>
</evidence>
<evidence type="ECO:0000259" key="2">
    <source>
        <dbReference type="SMART" id="SM00507"/>
    </source>
</evidence>
<dbReference type="EMBL" id="BSTI01000042">
    <property type="protein sequence ID" value="GLY71639.1"/>
    <property type="molecule type" value="Genomic_DNA"/>
</dbReference>
<feature type="domain" description="HNH nuclease" evidence="2">
    <location>
        <begin position="301"/>
        <end position="355"/>
    </location>
</feature>
<dbReference type="Pfam" id="PF02720">
    <property type="entry name" value="DUF222"/>
    <property type="match status" value="1"/>
</dbReference>
<organism evidence="3 4">
    <name type="scientific">Amycolatopsis taiwanensis</name>
    <dbReference type="NCBI Taxonomy" id="342230"/>
    <lineage>
        <taxon>Bacteria</taxon>
        <taxon>Bacillati</taxon>
        <taxon>Actinomycetota</taxon>
        <taxon>Actinomycetes</taxon>
        <taxon>Pseudonocardiales</taxon>
        <taxon>Pseudonocardiaceae</taxon>
        <taxon>Amycolatopsis</taxon>
    </lineage>
</organism>
<feature type="region of interest" description="Disordered" evidence="1">
    <location>
        <begin position="377"/>
        <end position="415"/>
    </location>
</feature>
<feature type="compositionally biased region" description="Basic and acidic residues" evidence="1">
    <location>
        <begin position="394"/>
        <end position="406"/>
    </location>
</feature>
<comment type="caution">
    <text evidence="3">The sequence shown here is derived from an EMBL/GenBank/DDBJ whole genome shotgun (WGS) entry which is preliminary data.</text>
</comment>
<dbReference type="InterPro" id="IPR003615">
    <property type="entry name" value="HNH_nuc"/>
</dbReference>
<evidence type="ECO:0000256" key="1">
    <source>
        <dbReference type="SAM" id="MobiDB-lite"/>
    </source>
</evidence>
<dbReference type="InterPro" id="IPR003870">
    <property type="entry name" value="DUF222"/>
</dbReference>
<protein>
    <recommendedName>
        <fullName evidence="2">HNH nuclease domain-containing protein</fullName>
    </recommendedName>
</protein>
<dbReference type="AlphaFoldDB" id="A0A9W6R9R7"/>
<dbReference type="Proteomes" id="UP001165136">
    <property type="component" value="Unassembled WGS sequence"/>
</dbReference>
<dbReference type="RefSeq" id="WP_285491506.1">
    <property type="nucleotide sequence ID" value="NZ_BSTI01000042.1"/>
</dbReference>
<name>A0A9W6R9R7_9PSEU</name>
<reference evidence="3" key="1">
    <citation type="submission" date="2023-03" db="EMBL/GenBank/DDBJ databases">
        <title>Amycolatopsis taiwanensis NBRC 103393.</title>
        <authorList>
            <person name="Ichikawa N."/>
            <person name="Sato H."/>
            <person name="Tonouchi N."/>
        </authorList>
    </citation>
    <scope>NUCLEOTIDE SEQUENCE</scope>
    <source>
        <strain evidence="3">NBRC 103393</strain>
    </source>
</reference>
<dbReference type="SMART" id="SM00507">
    <property type="entry name" value="HNHc"/>
    <property type="match status" value="1"/>
</dbReference>
<sequence>MLLNLFSLCGDDIVRMSDDAAVETMTVAREAICRAEALQVHAIARLCKIRGHSRWVADEVALDLALSKHAADGLVGAVEVLTTRLPRLLAAMEAGEIDLRTAGKVCEVTAALSDEQARKVDENIAGRVAGKDAERVRRMARDAVCAIDPDGYAERAKKRRKDRRVELIHTGEGMAQLFAYLPAEIASAIYVRVDGIARKLKTKDEDRTLDQLRADVLTDLALGKHEGLPGVLAQVYVHVPIDAALGITNDGCHLEGHGPIPGELARQIMADKNSVWRKVTCDPVSGAVLDVGRTRYRPPAALDEFVRVRDRECRVAGCRRPAQRSDVDHHRDYRRGKNGRTTKENLTCLCRRHHRLKDVEGWHFTLDETTAELTVTTPTGRRHTTRPETILKPAVEKSDESTKDNLGDDTSEPPF</sequence>
<dbReference type="CDD" id="cd00085">
    <property type="entry name" value="HNHc"/>
    <property type="match status" value="1"/>
</dbReference>
<gene>
    <name evidence="3" type="ORF">Atai01_82580</name>
</gene>
<evidence type="ECO:0000313" key="3">
    <source>
        <dbReference type="EMBL" id="GLY71639.1"/>
    </source>
</evidence>
<keyword evidence="4" id="KW-1185">Reference proteome</keyword>
<proteinExistence type="predicted"/>
<accession>A0A9W6R9R7</accession>